<dbReference type="InterPro" id="IPR050282">
    <property type="entry name" value="Cycloisomerase_2"/>
</dbReference>
<dbReference type="InterPro" id="IPR006311">
    <property type="entry name" value="TAT_signal"/>
</dbReference>
<evidence type="ECO:0000256" key="1">
    <source>
        <dbReference type="ARBA" id="ARBA00005564"/>
    </source>
</evidence>
<dbReference type="PROSITE" id="PS51318">
    <property type="entry name" value="TAT"/>
    <property type="match status" value="1"/>
</dbReference>
<dbReference type="PANTHER" id="PTHR30344">
    <property type="entry name" value="6-PHOSPHOGLUCONOLACTONASE-RELATED"/>
    <property type="match status" value="1"/>
</dbReference>
<dbReference type="Proteomes" id="UP000290253">
    <property type="component" value="Unassembled WGS sequence"/>
</dbReference>
<dbReference type="GO" id="GO:0006006">
    <property type="term" value="P:glucose metabolic process"/>
    <property type="evidence" value="ECO:0007669"/>
    <property type="project" value="UniProtKB-KW"/>
</dbReference>
<name>A0A4Q1SKN2_9BACT</name>
<feature type="signal peptide" evidence="3">
    <location>
        <begin position="1"/>
        <end position="31"/>
    </location>
</feature>
<dbReference type="SUPFAM" id="SSF51004">
    <property type="entry name" value="C-terminal (heme d1) domain of cytochrome cd1-nitrite reductase"/>
    <property type="match status" value="1"/>
</dbReference>
<dbReference type="EMBL" id="SDMK01000001">
    <property type="protein sequence ID" value="RXS98256.1"/>
    <property type="molecule type" value="Genomic_DNA"/>
</dbReference>
<evidence type="ECO:0000256" key="2">
    <source>
        <dbReference type="ARBA" id="ARBA00022526"/>
    </source>
</evidence>
<feature type="chain" id="PRO_5020551729" evidence="3">
    <location>
        <begin position="32"/>
        <end position="395"/>
    </location>
</feature>
<evidence type="ECO:0000313" key="4">
    <source>
        <dbReference type="EMBL" id="RXS98256.1"/>
    </source>
</evidence>
<keyword evidence="2" id="KW-0313">Glucose metabolism</keyword>
<accession>A0A4Q1SKN2</accession>
<dbReference type="Pfam" id="PF10282">
    <property type="entry name" value="Lactonase"/>
    <property type="match status" value="1"/>
</dbReference>
<comment type="similarity">
    <text evidence="1">Belongs to the cycloisomerase 2 family.</text>
</comment>
<reference evidence="4 5" key="1">
    <citation type="journal article" date="2016" name="Int. J. Syst. Evol. Microbiol.">
        <title>Acidipila dinghuensis sp. nov., an acidobacterium isolated from forest soil.</title>
        <authorList>
            <person name="Jiang Y.W."/>
            <person name="Wang J."/>
            <person name="Chen M.H."/>
            <person name="Lv Y.Y."/>
            <person name="Qiu L.H."/>
        </authorList>
    </citation>
    <scope>NUCLEOTIDE SEQUENCE [LARGE SCALE GENOMIC DNA]</scope>
    <source>
        <strain evidence="4 5">DHOF10</strain>
    </source>
</reference>
<organism evidence="4 5">
    <name type="scientific">Silvibacterium dinghuense</name>
    <dbReference type="NCBI Taxonomy" id="1560006"/>
    <lineage>
        <taxon>Bacteria</taxon>
        <taxon>Pseudomonadati</taxon>
        <taxon>Acidobacteriota</taxon>
        <taxon>Terriglobia</taxon>
        <taxon>Terriglobales</taxon>
        <taxon>Acidobacteriaceae</taxon>
        <taxon>Silvibacterium</taxon>
    </lineage>
</organism>
<proteinExistence type="inferred from homology"/>
<protein>
    <submittedName>
        <fullName evidence="4">Lactonase family protein</fullName>
    </submittedName>
</protein>
<evidence type="ECO:0000313" key="5">
    <source>
        <dbReference type="Proteomes" id="UP000290253"/>
    </source>
</evidence>
<dbReference type="GO" id="GO:0017057">
    <property type="term" value="F:6-phosphogluconolactonase activity"/>
    <property type="evidence" value="ECO:0007669"/>
    <property type="project" value="TreeGrafter"/>
</dbReference>
<dbReference type="InterPro" id="IPR019405">
    <property type="entry name" value="Lactonase_7-beta_prop"/>
</dbReference>
<dbReference type="AlphaFoldDB" id="A0A4Q1SKN2"/>
<dbReference type="InterPro" id="IPR015943">
    <property type="entry name" value="WD40/YVTN_repeat-like_dom_sf"/>
</dbReference>
<dbReference type="PANTHER" id="PTHR30344:SF1">
    <property type="entry name" value="6-PHOSPHOGLUCONOLACTONASE"/>
    <property type="match status" value="1"/>
</dbReference>
<keyword evidence="3" id="KW-0732">Signal</keyword>
<evidence type="ECO:0000256" key="3">
    <source>
        <dbReference type="SAM" id="SignalP"/>
    </source>
</evidence>
<keyword evidence="2" id="KW-0119">Carbohydrate metabolism</keyword>
<sequence>MEGMNRRRFLRTALQGAAIAPLAARGWRAFAADAGSADTGQQLLYVGTQTLKTSKGIYAYSFDASTGTLTQKGLAAWADNPTYLVFSPDKKYLYAANEIDHFGGAKSGGVSAFAVDAAAAKLNFLNAVPADGYGTTHVTVDHTGKAVFAASYDSGSAVSFHVENDGRLSMPVSHFQYTGHGPDKERQTSPHAHWVTVSPDNRSLFVNDLGLDCIHIYKLDAATAKLTPGTPEAWHSDPGAGPRSLLFHPNGKIAYCVEEMSSMIVVLDWNAAKGTLTSVQKVSTRTENWTGPTATGCKMVLTGDGLFAYACDRGDNTITSFKVDPETGKLTQLGRVSCGGDIPRHIALDKSEKWLLVANQVSDTISVIARDSVAGTLASTSKTFALSRPQCLLFY</sequence>
<dbReference type="InterPro" id="IPR011048">
    <property type="entry name" value="Haem_d1_sf"/>
</dbReference>
<keyword evidence="5" id="KW-1185">Reference proteome</keyword>
<dbReference type="OrthoDB" id="9790815at2"/>
<gene>
    <name evidence="4" type="ORF">ESZ00_09300</name>
</gene>
<comment type="caution">
    <text evidence="4">The sequence shown here is derived from an EMBL/GenBank/DDBJ whole genome shotgun (WGS) entry which is preliminary data.</text>
</comment>
<dbReference type="Gene3D" id="2.130.10.10">
    <property type="entry name" value="YVTN repeat-like/Quinoprotein amine dehydrogenase"/>
    <property type="match status" value="1"/>
</dbReference>